<name>A0ABU5J159_9BACI</name>
<dbReference type="EMBL" id="JAXOFX010000011">
    <property type="protein sequence ID" value="MDZ5473142.1"/>
    <property type="molecule type" value="Genomic_DNA"/>
</dbReference>
<organism evidence="2 3">
    <name type="scientific">Robertmurraya mangrovi</name>
    <dbReference type="NCBI Taxonomy" id="3098077"/>
    <lineage>
        <taxon>Bacteria</taxon>
        <taxon>Bacillati</taxon>
        <taxon>Bacillota</taxon>
        <taxon>Bacilli</taxon>
        <taxon>Bacillales</taxon>
        <taxon>Bacillaceae</taxon>
        <taxon>Robertmurraya</taxon>
    </lineage>
</organism>
<protein>
    <submittedName>
        <fullName evidence="2">YceG family protein</fullName>
    </submittedName>
</protein>
<dbReference type="InterPro" id="IPR025647">
    <property type="entry name" value="YceG_bac"/>
</dbReference>
<accession>A0ABU5J159</accession>
<gene>
    <name evidence="2" type="ORF">SM124_15595</name>
</gene>
<evidence type="ECO:0000313" key="3">
    <source>
        <dbReference type="Proteomes" id="UP001290455"/>
    </source>
</evidence>
<dbReference type="Proteomes" id="UP001290455">
    <property type="component" value="Unassembled WGS sequence"/>
</dbReference>
<sequence>MYPSYNLIHSQILPLTYDNWFKQLKQPINERPNFLIEQSTIHYSQVIARFLGIPLDEDEYYNHLFDYVQSDETGLHLLSDESMDKSIDNQQFQKIQKVLNINREQNLSINRFVAFLDGEQLLMKSDNPSIHRKIREAMIDLLKLFAEKEKDGLKNNDIRRVLVDVVKWSFNHIEKELAIANPEKNMPKFLWYGNFKKSHSYLSYYIARLGCDLIVFNPSGEDVLSIMDEKGELTYVHQYPERKNPEPFPKEKLTRKSTVAYKASREIETILNHEGSHFYKPWQLRDYTPSSLTLKTTYDELFLIMKEIAVIRPNFEVSNGVVKIPSVFAKIQGVSRNRKEYWERFQSVNKLENSLLIKEFPFTRDVNNDFRFHYRNALGKDGILNPEKMLNTNYWKYQHLPTGLQKGIGTAIRNICAKPALKPVHGESMEEVKIYLFTQGMQIPPNVLKLLQQFDYSQAVPKLLLYNNELNGVMTRSDAALLLLLNQFGIDIILYNPPGHNDIENYIESTLYDTHWLEEVVFEQEIKEPSIVQKVLFQGILKNLRRD</sequence>
<feature type="domain" description="Putative component of 'biosynthetic module'" evidence="1">
    <location>
        <begin position="295"/>
        <end position="521"/>
    </location>
</feature>
<feature type="domain" description="Putative component of 'biosynthetic module'" evidence="1">
    <location>
        <begin position="16"/>
        <end position="272"/>
    </location>
</feature>
<dbReference type="Pfam" id="PF14266">
    <property type="entry name" value="YceG_bac"/>
    <property type="match status" value="2"/>
</dbReference>
<evidence type="ECO:0000259" key="1">
    <source>
        <dbReference type="Pfam" id="PF14266"/>
    </source>
</evidence>
<comment type="caution">
    <text evidence="2">The sequence shown here is derived from an EMBL/GenBank/DDBJ whole genome shotgun (WGS) entry which is preliminary data.</text>
</comment>
<evidence type="ECO:0000313" key="2">
    <source>
        <dbReference type="EMBL" id="MDZ5473142.1"/>
    </source>
</evidence>
<dbReference type="RefSeq" id="WP_322447443.1">
    <property type="nucleotide sequence ID" value="NZ_JAXOFX010000011.1"/>
</dbReference>
<reference evidence="2 3" key="1">
    <citation type="submission" date="2023-11" db="EMBL/GenBank/DDBJ databases">
        <title>Bacillus jintuensis, isolated from a mudflat on the Beibu Gulf coast.</title>
        <authorList>
            <person name="Li M."/>
        </authorList>
    </citation>
    <scope>NUCLEOTIDE SEQUENCE [LARGE SCALE GENOMIC DNA]</scope>
    <source>
        <strain evidence="2 3">31A1R</strain>
    </source>
</reference>
<proteinExistence type="predicted"/>
<keyword evidence="3" id="KW-1185">Reference proteome</keyword>